<dbReference type="InterPro" id="IPR001214">
    <property type="entry name" value="SET_dom"/>
</dbReference>
<dbReference type="EMBL" id="JAGTXO010000001">
    <property type="protein sequence ID" value="KAG8470159.1"/>
    <property type="molecule type" value="Genomic_DNA"/>
</dbReference>
<organism evidence="3 4">
    <name type="scientific">Diacronema lutheri</name>
    <name type="common">Unicellular marine alga</name>
    <name type="synonym">Monochrysis lutheri</name>
    <dbReference type="NCBI Taxonomy" id="2081491"/>
    <lineage>
        <taxon>Eukaryota</taxon>
        <taxon>Haptista</taxon>
        <taxon>Haptophyta</taxon>
        <taxon>Pavlovophyceae</taxon>
        <taxon>Pavlovales</taxon>
        <taxon>Pavlovaceae</taxon>
        <taxon>Diacronema</taxon>
    </lineage>
</organism>
<feature type="domain" description="SET" evidence="2">
    <location>
        <begin position="6"/>
        <end position="360"/>
    </location>
</feature>
<accession>A0A8J5XTC9</accession>
<dbReference type="PANTHER" id="PTHR12197">
    <property type="entry name" value="HISTONE-LYSINE N-METHYLTRANSFERASE SMYD"/>
    <property type="match status" value="1"/>
</dbReference>
<dbReference type="SUPFAM" id="SSF82199">
    <property type="entry name" value="SET domain"/>
    <property type="match status" value="1"/>
</dbReference>
<reference evidence="3" key="1">
    <citation type="submission" date="2021-05" db="EMBL/GenBank/DDBJ databases">
        <title>The genome of the haptophyte Pavlova lutheri (Diacronema luteri, Pavlovales) - a model for lipid biosynthesis in eukaryotic algae.</title>
        <authorList>
            <person name="Hulatt C.J."/>
            <person name="Posewitz M.C."/>
        </authorList>
    </citation>
    <scope>NUCLEOTIDE SEQUENCE</scope>
    <source>
        <strain evidence="3">NIVA-4/92</strain>
    </source>
</reference>
<evidence type="ECO:0000313" key="3">
    <source>
        <dbReference type="EMBL" id="KAG8470159.1"/>
    </source>
</evidence>
<keyword evidence="4" id="KW-1185">Reference proteome</keyword>
<evidence type="ECO:0000259" key="2">
    <source>
        <dbReference type="PROSITE" id="PS50280"/>
    </source>
</evidence>
<dbReference type="Gene3D" id="2.170.270.10">
    <property type="entry name" value="SET domain"/>
    <property type="match status" value="1"/>
</dbReference>
<feature type="region of interest" description="Disordered" evidence="1">
    <location>
        <begin position="395"/>
        <end position="420"/>
    </location>
</feature>
<comment type="caution">
    <text evidence="3">The sequence shown here is derived from an EMBL/GenBank/DDBJ whole genome shotgun (WGS) entry which is preliminary data.</text>
</comment>
<feature type="region of interest" description="Disordered" evidence="1">
    <location>
        <begin position="249"/>
        <end position="282"/>
    </location>
</feature>
<feature type="compositionally biased region" description="Basic residues" evidence="1">
    <location>
        <begin position="411"/>
        <end position="420"/>
    </location>
</feature>
<sequence>MAPLRTDVCPVRTAQHGRGLVAAKALPPETVVILADAPIAAVQALCPRPQLSHAPRACAACLRFVGDAASQLRDLVAGTNDAALEHCSPECRLRVECSGSLALTQVTLSSPAVVRIGPELVRLALALVSSHGRDALSRAPLAEFHRAPFESRGAHTTNAADARDIAECWRALSRVRGSGAAALPSVSDFSLLLGLVATNAIEVKVPHPLVFELSELSKSHVPADRRRLAKWAPLLEQLVDARGADQDKFADALSGDGGSGDGSSGEESSGDGSSSEESDDGDEAVQLVIPRAALGKRDLVFASTAFPPSRGIALYPTVAQLNHSCEPNCQVVWAHTPAAEATVIATRRVKAGEELCISYVDTRLGVDERRAALARRYGFVCTCARCTAEWSAHSRKKGSAKRKDAHEQRQAKRVPRGAARKRIRHIESLCA</sequence>
<dbReference type="OrthoDB" id="265717at2759"/>
<dbReference type="CDD" id="cd20071">
    <property type="entry name" value="SET_SMYD"/>
    <property type="match status" value="1"/>
</dbReference>
<dbReference type="PANTHER" id="PTHR12197:SF251">
    <property type="entry name" value="EG:BACR7C10.4 PROTEIN"/>
    <property type="match status" value="1"/>
</dbReference>
<dbReference type="InterPro" id="IPR046341">
    <property type="entry name" value="SET_dom_sf"/>
</dbReference>
<name>A0A8J5XTC9_DIALT</name>
<feature type="compositionally biased region" description="Basic and acidic residues" evidence="1">
    <location>
        <begin position="401"/>
        <end position="410"/>
    </location>
</feature>
<evidence type="ECO:0000256" key="1">
    <source>
        <dbReference type="SAM" id="MobiDB-lite"/>
    </source>
</evidence>
<gene>
    <name evidence="3" type="ORF">KFE25_008580</name>
</gene>
<dbReference type="GO" id="GO:0005634">
    <property type="term" value="C:nucleus"/>
    <property type="evidence" value="ECO:0007669"/>
    <property type="project" value="TreeGrafter"/>
</dbReference>
<dbReference type="InterPro" id="IPR050869">
    <property type="entry name" value="H3K4_H4K5_MeTrfase"/>
</dbReference>
<dbReference type="Pfam" id="PF00856">
    <property type="entry name" value="SET"/>
    <property type="match status" value="1"/>
</dbReference>
<protein>
    <recommendedName>
        <fullName evidence="2">SET domain-containing protein</fullName>
    </recommendedName>
</protein>
<evidence type="ECO:0000313" key="4">
    <source>
        <dbReference type="Proteomes" id="UP000751190"/>
    </source>
</evidence>
<dbReference type="PROSITE" id="PS50280">
    <property type="entry name" value="SET"/>
    <property type="match status" value="1"/>
</dbReference>
<proteinExistence type="predicted"/>
<dbReference type="Proteomes" id="UP000751190">
    <property type="component" value="Unassembled WGS sequence"/>
</dbReference>
<dbReference type="AlphaFoldDB" id="A0A8J5XTC9"/>